<sequence>MSHCRKRCKRQLTKVARFFYRFLTGTLTQGRSTSLFAYFLISGFEKKSFFAFWFSNLLRELESFESRSSVDF</sequence>
<evidence type="ECO:0000313" key="2">
    <source>
        <dbReference type="Proteomes" id="UP000319801"/>
    </source>
</evidence>
<accession>A0A556UXU6</accession>
<protein>
    <submittedName>
        <fullName evidence="1">Uncharacterized protein</fullName>
    </submittedName>
</protein>
<dbReference type="Proteomes" id="UP000319801">
    <property type="component" value="Unassembled WGS sequence"/>
</dbReference>
<name>A0A556UXU6_BAGYA</name>
<proteinExistence type="predicted"/>
<comment type="caution">
    <text evidence="1">The sequence shown here is derived from an EMBL/GenBank/DDBJ whole genome shotgun (WGS) entry which is preliminary data.</text>
</comment>
<dbReference type="AlphaFoldDB" id="A0A556UXU6"/>
<organism evidence="1 2">
    <name type="scientific">Bagarius yarrelli</name>
    <name type="common">Goonch</name>
    <name type="synonym">Bagrus yarrelli</name>
    <dbReference type="NCBI Taxonomy" id="175774"/>
    <lineage>
        <taxon>Eukaryota</taxon>
        <taxon>Metazoa</taxon>
        <taxon>Chordata</taxon>
        <taxon>Craniata</taxon>
        <taxon>Vertebrata</taxon>
        <taxon>Euteleostomi</taxon>
        <taxon>Actinopterygii</taxon>
        <taxon>Neopterygii</taxon>
        <taxon>Teleostei</taxon>
        <taxon>Ostariophysi</taxon>
        <taxon>Siluriformes</taxon>
        <taxon>Sisoridae</taxon>
        <taxon>Sisorinae</taxon>
        <taxon>Bagarius</taxon>
    </lineage>
</organism>
<dbReference type="OrthoDB" id="9950399at2759"/>
<gene>
    <name evidence="1" type="ORF">Baya_9648</name>
</gene>
<reference evidence="1 2" key="1">
    <citation type="journal article" date="2019" name="Genome Biol. Evol.">
        <title>Whole-Genome Sequencing of the Giant Devil Catfish, Bagarius yarrelli.</title>
        <authorList>
            <person name="Jiang W."/>
            <person name="Lv Y."/>
            <person name="Cheng L."/>
            <person name="Yang K."/>
            <person name="Chao B."/>
            <person name="Wang X."/>
            <person name="Li Y."/>
            <person name="Pan X."/>
            <person name="You X."/>
            <person name="Zhang Y."/>
            <person name="Yang J."/>
            <person name="Li J."/>
            <person name="Zhang X."/>
            <person name="Liu S."/>
            <person name="Sun C."/>
            <person name="Yang J."/>
            <person name="Shi Q."/>
        </authorList>
    </citation>
    <scope>NUCLEOTIDE SEQUENCE [LARGE SCALE GENOMIC DNA]</scope>
    <source>
        <strain evidence="1">JWS20170419001</strain>
        <tissue evidence="1">Muscle</tissue>
    </source>
</reference>
<evidence type="ECO:0000313" key="1">
    <source>
        <dbReference type="EMBL" id="TSP25423.1"/>
    </source>
</evidence>
<dbReference type="EMBL" id="VCAZ01000074">
    <property type="protein sequence ID" value="TSP25423.1"/>
    <property type="molecule type" value="Genomic_DNA"/>
</dbReference>
<keyword evidence="2" id="KW-1185">Reference proteome</keyword>